<sequence length="186" mass="21341">MIEMNFITKEYKMKLFLENLLKASIVIVVLIVLAEIGVGFYLNTIVKSQQNKIEIVNGKINELNKKNKEIRKLYKNIPDYSSRIQVLNDLVSEKKLRLSEVLYYIKEVTPLKIWYSSLTYKDGKVILKGYAAGKNKNSPEVVALSLEEKFRESKLFRNVIAEGFKRGNVLGNDVVVFTYQLVLGGE</sequence>
<dbReference type="Proteomes" id="UP001321582">
    <property type="component" value="Chromosome"/>
</dbReference>
<evidence type="ECO:0008006" key="5">
    <source>
        <dbReference type="Google" id="ProtNLM"/>
    </source>
</evidence>
<keyword evidence="2" id="KW-0812">Transmembrane</keyword>
<dbReference type="PANTHER" id="PTHR40278">
    <property type="entry name" value="DNA UTILIZATION PROTEIN HOFN"/>
    <property type="match status" value="1"/>
</dbReference>
<name>A0AAU9DE39_9FUSO</name>
<organism evidence="3 4">
    <name type="scientific">Haliovirga abyssi</name>
    <dbReference type="NCBI Taxonomy" id="2996794"/>
    <lineage>
        <taxon>Bacteria</taxon>
        <taxon>Fusobacteriati</taxon>
        <taxon>Fusobacteriota</taxon>
        <taxon>Fusobacteriia</taxon>
        <taxon>Fusobacteriales</taxon>
        <taxon>Haliovirgaceae</taxon>
        <taxon>Haliovirga</taxon>
    </lineage>
</organism>
<feature type="transmembrane region" description="Helical" evidence="2">
    <location>
        <begin position="20"/>
        <end position="42"/>
    </location>
</feature>
<evidence type="ECO:0000256" key="1">
    <source>
        <dbReference type="SAM" id="Coils"/>
    </source>
</evidence>
<keyword evidence="2" id="KW-0472">Membrane</keyword>
<keyword evidence="4" id="KW-1185">Reference proteome</keyword>
<dbReference type="AlphaFoldDB" id="A0AAU9DE39"/>
<dbReference type="PANTHER" id="PTHR40278:SF1">
    <property type="entry name" value="DNA UTILIZATION PROTEIN HOFN"/>
    <property type="match status" value="1"/>
</dbReference>
<dbReference type="EMBL" id="AP027059">
    <property type="protein sequence ID" value="BDU49582.1"/>
    <property type="molecule type" value="Genomic_DNA"/>
</dbReference>
<accession>A0AAU9DE39</accession>
<keyword evidence="1" id="KW-0175">Coiled coil</keyword>
<reference evidence="3 4" key="1">
    <citation type="submission" date="2022-11" db="EMBL/GenBank/DDBJ databases">
        <title>Haliovirga abyssi gen. nov., sp. nov., a mesophilic fermentative bacterium isolated from the Iheya North hydrothermal field and the proposal of Haliovirgaceae fam. nov.</title>
        <authorList>
            <person name="Miyazaki U."/>
            <person name="Tame A."/>
            <person name="Miyazaki J."/>
            <person name="Takai K."/>
            <person name="Sawayama S."/>
            <person name="Kitajima M."/>
            <person name="Okamoto A."/>
            <person name="Nakagawa S."/>
        </authorList>
    </citation>
    <scope>NUCLEOTIDE SEQUENCE [LARGE SCALE GENOMIC DNA]</scope>
    <source>
        <strain evidence="3 4">IC12</strain>
    </source>
</reference>
<protein>
    <recommendedName>
        <fullName evidence="5">PilN domain-containing protein</fullName>
    </recommendedName>
</protein>
<dbReference type="KEGG" id="haby:HLVA_01510"/>
<keyword evidence="2" id="KW-1133">Transmembrane helix</keyword>
<gene>
    <name evidence="3" type="ORF">HLVA_01510</name>
</gene>
<evidence type="ECO:0000313" key="4">
    <source>
        <dbReference type="Proteomes" id="UP001321582"/>
    </source>
</evidence>
<feature type="coiled-coil region" evidence="1">
    <location>
        <begin position="46"/>
        <end position="73"/>
    </location>
</feature>
<dbReference type="RefSeq" id="WP_307904532.1">
    <property type="nucleotide sequence ID" value="NZ_AP027059.1"/>
</dbReference>
<evidence type="ECO:0000256" key="2">
    <source>
        <dbReference type="SAM" id="Phobius"/>
    </source>
</evidence>
<proteinExistence type="predicted"/>
<dbReference type="InterPro" id="IPR052534">
    <property type="entry name" value="Extracell_DNA_Util/SecSys_Comp"/>
</dbReference>
<evidence type="ECO:0000313" key="3">
    <source>
        <dbReference type="EMBL" id="BDU49582.1"/>
    </source>
</evidence>